<reference evidence="5" key="1">
    <citation type="submission" date="2018-09" db="EMBL/GenBank/DDBJ databases">
        <title>Complete Genome Sequencing of Sulfolobus sp. JCM 16834.</title>
        <authorList>
            <person name="Kato S."/>
            <person name="Itoh T."/>
            <person name="Ohkuma M."/>
        </authorList>
    </citation>
    <scope>NUCLEOTIDE SEQUENCE [LARGE SCALE GENOMIC DNA]</scope>
    <source>
        <strain evidence="5">IC-007</strain>
    </source>
</reference>
<evidence type="ECO:0000313" key="2">
    <source>
        <dbReference type="EMBL" id="BBG24664.1"/>
    </source>
</evidence>
<dbReference type="KEGG" id="step:IC006_1997"/>
<dbReference type="InterPro" id="IPR025877">
    <property type="entry name" value="MobA-like_NTP_Trfase"/>
</dbReference>
<dbReference type="GO" id="GO:0016779">
    <property type="term" value="F:nucleotidyltransferase activity"/>
    <property type="evidence" value="ECO:0007669"/>
    <property type="project" value="UniProtKB-ARBA"/>
</dbReference>
<dbReference type="AlphaFoldDB" id="A0A510E4I9"/>
<dbReference type="OrthoDB" id="28434at2157"/>
<dbReference type="Proteomes" id="UP000322983">
    <property type="component" value="Chromosome"/>
</dbReference>
<evidence type="ECO:0000313" key="5">
    <source>
        <dbReference type="Proteomes" id="UP000325030"/>
    </source>
</evidence>
<dbReference type="Gene3D" id="3.90.550.10">
    <property type="entry name" value="Spore Coat Polysaccharide Biosynthesis Protein SpsA, Chain A"/>
    <property type="match status" value="1"/>
</dbReference>
<organism evidence="3 5">
    <name type="scientific">Sulfuracidifex tepidarius</name>
    <dbReference type="NCBI Taxonomy" id="1294262"/>
    <lineage>
        <taxon>Archaea</taxon>
        <taxon>Thermoproteota</taxon>
        <taxon>Thermoprotei</taxon>
        <taxon>Sulfolobales</taxon>
        <taxon>Sulfolobaceae</taxon>
        <taxon>Sulfuracidifex</taxon>
    </lineage>
</organism>
<dbReference type="EMBL" id="AP018930">
    <property type="protein sequence ID" value="BBG27452.1"/>
    <property type="molecule type" value="Genomic_DNA"/>
</dbReference>
<keyword evidence="4" id="KW-1185">Reference proteome</keyword>
<dbReference type="SUPFAM" id="SSF53448">
    <property type="entry name" value="Nucleotide-diphospho-sugar transferases"/>
    <property type="match status" value="1"/>
</dbReference>
<dbReference type="STRING" id="1294262.GCA_001316085_01669"/>
<protein>
    <recommendedName>
        <fullName evidence="1">MobA-like NTP transferase domain-containing protein</fullName>
    </recommendedName>
</protein>
<evidence type="ECO:0000259" key="1">
    <source>
        <dbReference type="Pfam" id="PF12804"/>
    </source>
</evidence>
<sequence length="159" mass="18057">MAGGKGKRLSMIKPLLTVCGVPILKLIVDSLSPHIEVWIATTNGHPVERFVRNYLGMENFLIFTRGLGYEIDVIQVVETLGFPLITVPADSPFLTWRDIEHLIEECRSSLCSLKDNKGFTGISFWRDHGYSKYFQDVSIDHEILNVNDWNAFLQANKNC</sequence>
<dbReference type="Pfam" id="PF12804">
    <property type="entry name" value="NTP_transf_3"/>
    <property type="match status" value="1"/>
</dbReference>
<accession>A0A510E4I9</accession>
<dbReference type="InterPro" id="IPR029044">
    <property type="entry name" value="Nucleotide-diphossugar_trans"/>
</dbReference>
<proteinExistence type="predicted"/>
<dbReference type="Proteomes" id="UP000325030">
    <property type="component" value="Chromosome"/>
</dbReference>
<gene>
    <name evidence="2" type="ORF">IC006_1997</name>
    <name evidence="3" type="ORF">IC007_2005</name>
</gene>
<reference evidence="3 4" key="2">
    <citation type="journal article" date="2020" name="Int. J. Syst. Evol. Microbiol.">
        <title>Sulfuracidifex tepidarius gen. nov., sp. nov. and transfer of Sulfolobus metallicus Huber and Stetter 1992 to the genus Sulfuracidifex as Sulfuracidifex metallicus comb. nov.</title>
        <authorList>
            <person name="Itoh T."/>
            <person name="Miura T."/>
            <person name="Sakai H.D."/>
            <person name="Kato S."/>
            <person name="Ohkuma M."/>
            <person name="Takashina T."/>
        </authorList>
    </citation>
    <scope>NUCLEOTIDE SEQUENCE</scope>
    <source>
        <strain evidence="2 4">IC-006</strain>
        <strain evidence="3">IC-007</strain>
    </source>
</reference>
<feature type="domain" description="MobA-like NTP transferase" evidence="1">
    <location>
        <begin position="1"/>
        <end position="109"/>
    </location>
</feature>
<name>A0A510E4I9_9CREN</name>
<evidence type="ECO:0000313" key="3">
    <source>
        <dbReference type="EMBL" id="BBG27452.1"/>
    </source>
</evidence>
<evidence type="ECO:0000313" key="4">
    <source>
        <dbReference type="Proteomes" id="UP000322983"/>
    </source>
</evidence>
<accession>A0A510DWU4</accession>
<dbReference type="EMBL" id="AP018929">
    <property type="protein sequence ID" value="BBG24664.1"/>
    <property type="molecule type" value="Genomic_DNA"/>
</dbReference>